<accession>A0A7W6BGK3</accession>
<gene>
    <name evidence="2" type="ORF">GGQ65_005984</name>
</gene>
<reference evidence="2 3" key="1">
    <citation type="submission" date="2020-08" db="EMBL/GenBank/DDBJ databases">
        <title>Genomic Encyclopedia of Type Strains, Phase IV (KMG-IV): sequencing the most valuable type-strain genomes for metagenomic binning, comparative biology and taxonomic classification.</title>
        <authorList>
            <person name="Goeker M."/>
        </authorList>
    </citation>
    <scope>NUCLEOTIDE SEQUENCE [LARGE SCALE GENOMIC DNA]</scope>
    <source>
        <strain evidence="2 3">DSM 19331</strain>
    </source>
</reference>
<evidence type="ECO:0000313" key="3">
    <source>
        <dbReference type="Proteomes" id="UP000545490"/>
    </source>
</evidence>
<dbReference type="Proteomes" id="UP000545490">
    <property type="component" value="Unassembled WGS sequence"/>
</dbReference>
<dbReference type="RefSeq" id="WP_183605130.1">
    <property type="nucleotide sequence ID" value="NZ_JACIDG010000020.1"/>
</dbReference>
<name>A0A7W6BGK3_9HYPH</name>
<dbReference type="EMBL" id="JACIDG010000020">
    <property type="protein sequence ID" value="MBB3918644.1"/>
    <property type="molecule type" value="Genomic_DNA"/>
</dbReference>
<comment type="caution">
    <text evidence="2">The sequence shown here is derived from an EMBL/GenBank/DDBJ whole genome shotgun (WGS) entry which is preliminary data.</text>
</comment>
<proteinExistence type="predicted"/>
<protein>
    <submittedName>
        <fullName evidence="2">Uncharacterized protein</fullName>
    </submittedName>
</protein>
<dbReference type="AlphaFoldDB" id="A0A7W6BGK3"/>
<evidence type="ECO:0000313" key="2">
    <source>
        <dbReference type="EMBL" id="MBB3918644.1"/>
    </source>
</evidence>
<evidence type="ECO:0000256" key="1">
    <source>
        <dbReference type="SAM" id="MobiDB-lite"/>
    </source>
</evidence>
<feature type="compositionally biased region" description="Basic and acidic residues" evidence="1">
    <location>
        <begin position="85"/>
        <end position="95"/>
    </location>
</feature>
<sequence>MRGVDRAARIRTPAASIANRPFNRSTMKPEQKPFVVEIKNRRRLSRKEHSIWGKIDLKAADDQVAAAHTVGENGPAMSMRPSEAAADRSPNDISA</sequence>
<organism evidence="2 3">
    <name type="scientific">Rhizobium fabae</name>
    <dbReference type="NCBI Taxonomy" id="573179"/>
    <lineage>
        <taxon>Bacteria</taxon>
        <taxon>Pseudomonadati</taxon>
        <taxon>Pseudomonadota</taxon>
        <taxon>Alphaproteobacteria</taxon>
        <taxon>Hyphomicrobiales</taxon>
        <taxon>Rhizobiaceae</taxon>
        <taxon>Rhizobium/Agrobacterium group</taxon>
        <taxon>Rhizobium</taxon>
    </lineage>
</organism>
<feature type="region of interest" description="Disordered" evidence="1">
    <location>
        <begin position="68"/>
        <end position="95"/>
    </location>
</feature>